<evidence type="ECO:0000313" key="1">
    <source>
        <dbReference type="EMBL" id="SVD96395.1"/>
    </source>
</evidence>
<feature type="non-terminal residue" evidence="1">
    <location>
        <position position="179"/>
    </location>
</feature>
<proteinExistence type="predicted"/>
<sequence length="179" mass="19025">MPIYEVRNTQEGETVTTAGFVTTPNYGTAGSTTEHGLQDATAGVLIYHYSFDAGLLVGDYIQVTGEIDIYNGKTEIVPTDESGIIVISSGNVIPASQTVSISEILVFPESFESEIITIQTATIVDGDWPSEGNNSNLTISDISDATITMRVDKDTDVDEGSEPLGTFNLTGIVGQYDSS</sequence>
<gene>
    <name evidence="1" type="ORF">METZ01_LOCUS449249</name>
</gene>
<dbReference type="EMBL" id="UINC01184933">
    <property type="protein sequence ID" value="SVD96395.1"/>
    <property type="molecule type" value="Genomic_DNA"/>
</dbReference>
<name>A0A382ZMV2_9ZZZZ</name>
<dbReference type="AlphaFoldDB" id="A0A382ZMV2"/>
<organism evidence="1">
    <name type="scientific">marine metagenome</name>
    <dbReference type="NCBI Taxonomy" id="408172"/>
    <lineage>
        <taxon>unclassified sequences</taxon>
        <taxon>metagenomes</taxon>
        <taxon>ecological metagenomes</taxon>
    </lineage>
</organism>
<accession>A0A382ZMV2</accession>
<protein>
    <submittedName>
        <fullName evidence="1">Uncharacterized protein</fullName>
    </submittedName>
</protein>
<reference evidence="1" key="1">
    <citation type="submission" date="2018-05" db="EMBL/GenBank/DDBJ databases">
        <authorList>
            <person name="Lanie J.A."/>
            <person name="Ng W.-L."/>
            <person name="Kazmierczak K.M."/>
            <person name="Andrzejewski T.M."/>
            <person name="Davidsen T.M."/>
            <person name="Wayne K.J."/>
            <person name="Tettelin H."/>
            <person name="Glass J.I."/>
            <person name="Rusch D."/>
            <person name="Podicherti R."/>
            <person name="Tsui H.-C.T."/>
            <person name="Winkler M.E."/>
        </authorList>
    </citation>
    <scope>NUCLEOTIDE SEQUENCE</scope>
</reference>